<reference evidence="1" key="1">
    <citation type="submission" date="2020-06" db="EMBL/GenBank/DDBJ databases">
        <title>Unique genomic features of the anaerobic methanotrophic archaea.</title>
        <authorList>
            <person name="Chadwick G.L."/>
            <person name="Skennerton C.T."/>
            <person name="Laso-Perez R."/>
            <person name="Leu A.O."/>
            <person name="Speth D.R."/>
            <person name="Yu H."/>
            <person name="Morgan-Lang C."/>
            <person name="Hatzenpichler R."/>
            <person name="Goudeau D."/>
            <person name="Malmstrom R."/>
            <person name="Brazelton W.J."/>
            <person name="Woyke T."/>
            <person name="Hallam S.J."/>
            <person name="Tyson G.W."/>
            <person name="Wegener G."/>
            <person name="Boetius A."/>
            <person name="Orphan V."/>
        </authorList>
    </citation>
    <scope>NUCLEOTIDE SEQUENCE</scope>
</reference>
<protein>
    <submittedName>
        <fullName evidence="1">Uncharacterized protein</fullName>
    </submittedName>
</protein>
<dbReference type="AlphaFoldDB" id="A0A7G9YZ02"/>
<dbReference type="EMBL" id="MT631534">
    <property type="protein sequence ID" value="QNO53236.1"/>
    <property type="molecule type" value="Genomic_DNA"/>
</dbReference>
<gene>
    <name evidence="1" type="ORF">HNLOENAD_00036</name>
</gene>
<accession>A0A7G9YZ02</accession>
<organism evidence="1">
    <name type="scientific">Candidatus Methanophagaceae archaeon ANME-1 ERB6</name>
    <dbReference type="NCBI Taxonomy" id="2759912"/>
    <lineage>
        <taxon>Archaea</taxon>
        <taxon>Methanobacteriati</taxon>
        <taxon>Methanobacteriota</taxon>
        <taxon>Stenosarchaea group</taxon>
        <taxon>Methanomicrobia</taxon>
        <taxon>Candidatus Methanophagales</taxon>
        <taxon>Candidatus Methanophagaceae</taxon>
    </lineage>
</organism>
<evidence type="ECO:0000313" key="1">
    <source>
        <dbReference type="EMBL" id="QNO53236.1"/>
    </source>
</evidence>
<sequence>MVKSMEVEVSDVEEVKLKGSHIQYPNIPEKYELVLKILYSEGQLKYKKGSLTHTIIINGFYLINTEYAKVTLQSKGDSNKYVEIMGKMKDIRCSLSSPVKIIAELSPKEFWEIDNLLGGHDIEISWDVSGYGFLCEDFVKDWDRSELEEKELYDQLLQLVPISCRSKKRYPLSRDEFVEKVLEPVDRFQREYIEIPCPTAELLDKASSDLKPIAEFIKGRLEELKNVQRDISSAKTSRDYANVIVGTRKAIEVKGILEQSKDILAEKLYCDSGILSGDGAQERAEEQIKSLLGIYAQLFDLASGLGVHSTTRDKKKPLIANPDRSDANYLLLMAMLTLGYITERLRKSIETT</sequence>
<name>A0A7G9YZ02_9EURY</name>
<proteinExistence type="predicted"/>